<evidence type="ECO:0000256" key="4">
    <source>
        <dbReference type="ARBA" id="ARBA00022737"/>
    </source>
</evidence>
<comment type="caution">
    <text evidence="10">The sequence shown here is derived from an EMBL/GenBank/DDBJ whole genome shotgun (WGS) entry which is preliminary data.</text>
</comment>
<dbReference type="InterPro" id="IPR015943">
    <property type="entry name" value="WD40/YVTN_repeat-like_dom_sf"/>
</dbReference>
<keyword evidence="6" id="KW-0206">Cytoskeleton</keyword>
<evidence type="ECO:0000313" key="11">
    <source>
        <dbReference type="Proteomes" id="UP000018320"/>
    </source>
</evidence>
<dbReference type="Proteomes" id="UP000018320">
    <property type="component" value="Unassembled WGS sequence"/>
</dbReference>
<dbReference type="VEuPathDB" id="GiardiaDB:DHA2_42000"/>
<proteinExistence type="predicted"/>
<comment type="subcellular location">
    <subcellularLocation>
        <location evidence="1">Cytoplasm</location>
        <location evidence="1">Cytoskeleton</location>
        <location evidence="1">Cilium axoneme</location>
    </subcellularLocation>
</comment>
<dbReference type="Gene3D" id="2.130.10.10">
    <property type="entry name" value="YVTN repeat-like/Quinoprotein amine dehydrogenase"/>
    <property type="match status" value="2"/>
</dbReference>
<feature type="compositionally biased region" description="Acidic residues" evidence="9">
    <location>
        <begin position="2361"/>
        <end position="2370"/>
    </location>
</feature>
<keyword evidence="4" id="KW-0677">Repeat</keyword>
<evidence type="ECO:0000313" key="10">
    <source>
        <dbReference type="EMBL" id="ESU39170.1"/>
    </source>
</evidence>
<reference evidence="10 11" key="2">
    <citation type="journal article" date="2013" name="Genome Biol. Evol.">
        <title>Genome sequencing of Giardia lamblia genotypes A2 and B isolates (DH and GS) and comparative analysis with the genomes of genotypes A1 and E (WB and Pig).</title>
        <authorList>
            <person name="Adam R.D."/>
            <person name="Dahlstrom E.W."/>
            <person name="Martens C.A."/>
            <person name="Bruno D.P."/>
            <person name="Barbian K.D."/>
            <person name="Ricklefs S.M."/>
            <person name="Hernandez M.M."/>
            <person name="Narla N.P."/>
            <person name="Patel R.B."/>
            <person name="Porcella S.F."/>
            <person name="Nash T.E."/>
        </authorList>
    </citation>
    <scope>NUCLEOTIDE SEQUENCE [LARGE SCALE GENOMIC DNA]</scope>
    <source>
        <strain evidence="10 11">DH</strain>
    </source>
</reference>
<dbReference type="InterPro" id="IPR036322">
    <property type="entry name" value="WD40_repeat_dom_sf"/>
</dbReference>
<dbReference type="GO" id="GO:0005930">
    <property type="term" value="C:axoneme"/>
    <property type="evidence" value="ECO:0007669"/>
    <property type="project" value="UniProtKB-SubCell"/>
</dbReference>
<dbReference type="EMBL" id="AHGT01000005">
    <property type="protein sequence ID" value="ESU39170.1"/>
    <property type="molecule type" value="Genomic_DNA"/>
</dbReference>
<dbReference type="PANTHER" id="PTHR14885:SF3">
    <property type="entry name" value="CILIA- AND FLAGELLA-ASSOCIATED PROTEIN 44"/>
    <property type="match status" value="1"/>
</dbReference>
<dbReference type="InterPro" id="IPR001680">
    <property type="entry name" value="WD40_rpt"/>
</dbReference>
<feature type="coiled-coil region" evidence="8">
    <location>
        <begin position="2259"/>
        <end position="2286"/>
    </location>
</feature>
<evidence type="ECO:0000256" key="5">
    <source>
        <dbReference type="ARBA" id="ARBA00023054"/>
    </source>
</evidence>
<dbReference type="InterPro" id="IPR011044">
    <property type="entry name" value="Quino_amine_DH_bsu"/>
</dbReference>
<feature type="region of interest" description="Disordered" evidence="9">
    <location>
        <begin position="1628"/>
        <end position="1658"/>
    </location>
</feature>
<evidence type="ECO:0000256" key="2">
    <source>
        <dbReference type="ARBA" id="ARBA00022490"/>
    </source>
</evidence>
<evidence type="ECO:0000256" key="8">
    <source>
        <dbReference type="SAM" id="Coils"/>
    </source>
</evidence>
<keyword evidence="5 8" id="KW-0175">Coiled coil</keyword>
<accession>V6TQ93</accession>
<dbReference type="SUPFAM" id="SSF50969">
    <property type="entry name" value="YVTN repeat-like/Quinoprotein amine dehydrogenase"/>
    <property type="match status" value="1"/>
</dbReference>
<feature type="region of interest" description="Disordered" evidence="9">
    <location>
        <begin position="921"/>
        <end position="955"/>
    </location>
</feature>
<feature type="coiled-coil region" evidence="8">
    <location>
        <begin position="2411"/>
        <end position="2438"/>
    </location>
</feature>
<reference evidence="11" key="1">
    <citation type="submission" date="2012-02" db="EMBL/GenBank/DDBJ databases">
        <title>Genome sequencing of Giardia lamblia Genotypes A2 and B isolates (DH and GS) and comparative analysis with the genomes of Genotypes A1 and E (WB and Pig).</title>
        <authorList>
            <person name="Adam R."/>
            <person name="Dahlstrom E."/>
            <person name="Martens C."/>
            <person name="Bruno D."/>
            <person name="Barbian K."/>
            <person name="Porcella S.F."/>
            <person name="Nash T."/>
        </authorList>
    </citation>
    <scope>NUCLEOTIDE SEQUENCE</scope>
    <source>
        <strain evidence="11">DH</strain>
    </source>
</reference>
<dbReference type="VEuPathDB" id="GiardiaDB:GL50803_0042000"/>
<evidence type="ECO:0000256" key="9">
    <source>
        <dbReference type="SAM" id="MobiDB-lite"/>
    </source>
</evidence>
<feature type="compositionally biased region" description="Acidic residues" evidence="9">
    <location>
        <begin position="2011"/>
        <end position="2033"/>
    </location>
</feature>
<evidence type="ECO:0000256" key="7">
    <source>
        <dbReference type="ARBA" id="ARBA00023273"/>
    </source>
</evidence>
<feature type="coiled-coil region" evidence="8">
    <location>
        <begin position="2570"/>
        <end position="2681"/>
    </location>
</feature>
<protein>
    <submittedName>
        <fullName evidence="10">Putative WD-repeat family protein</fullName>
    </submittedName>
</protein>
<name>V6TQ93_GIAIN</name>
<feature type="compositionally biased region" description="Acidic residues" evidence="9">
    <location>
        <begin position="923"/>
        <end position="937"/>
    </location>
</feature>
<feature type="compositionally biased region" description="Basic and acidic residues" evidence="9">
    <location>
        <begin position="1595"/>
        <end position="1605"/>
    </location>
</feature>
<feature type="compositionally biased region" description="Polar residues" evidence="9">
    <location>
        <begin position="1584"/>
        <end position="1593"/>
    </location>
</feature>
<organism evidence="10 11">
    <name type="scientific">Giardia intestinalis</name>
    <name type="common">Giardia lamblia</name>
    <dbReference type="NCBI Taxonomy" id="5741"/>
    <lineage>
        <taxon>Eukaryota</taxon>
        <taxon>Metamonada</taxon>
        <taxon>Diplomonadida</taxon>
        <taxon>Hexamitidae</taxon>
        <taxon>Giardiinae</taxon>
        <taxon>Giardia</taxon>
    </lineage>
</organism>
<feature type="compositionally biased region" description="Low complexity" evidence="9">
    <location>
        <begin position="1647"/>
        <end position="1658"/>
    </location>
</feature>
<feature type="region of interest" description="Disordered" evidence="9">
    <location>
        <begin position="2006"/>
        <end position="2033"/>
    </location>
</feature>
<feature type="compositionally biased region" description="Acidic residues" evidence="9">
    <location>
        <begin position="2379"/>
        <end position="2388"/>
    </location>
</feature>
<dbReference type="SMART" id="SM00320">
    <property type="entry name" value="WD40"/>
    <property type="match status" value="6"/>
</dbReference>
<feature type="coiled-coil region" evidence="8">
    <location>
        <begin position="1675"/>
        <end position="1727"/>
    </location>
</feature>
<evidence type="ECO:0000256" key="1">
    <source>
        <dbReference type="ARBA" id="ARBA00004430"/>
    </source>
</evidence>
<evidence type="ECO:0000256" key="6">
    <source>
        <dbReference type="ARBA" id="ARBA00023212"/>
    </source>
</evidence>
<evidence type="ECO:0000256" key="3">
    <source>
        <dbReference type="ARBA" id="ARBA00022574"/>
    </source>
</evidence>
<feature type="region of interest" description="Disordered" evidence="9">
    <location>
        <begin position="1582"/>
        <end position="1615"/>
    </location>
</feature>
<dbReference type="PANTHER" id="PTHR14885">
    <property type="entry name" value="CILIA- AND FLAGELLA-ASSOCIATED PROTEIN 43-RELATED"/>
    <property type="match status" value="1"/>
</dbReference>
<dbReference type="SUPFAM" id="SSF50978">
    <property type="entry name" value="WD40 repeat-like"/>
    <property type="match status" value="1"/>
</dbReference>
<feature type="compositionally biased region" description="Polar residues" evidence="9">
    <location>
        <begin position="1606"/>
        <end position="1615"/>
    </location>
</feature>
<dbReference type="VEuPathDB" id="GiardiaDB:GL50581_4239"/>
<keyword evidence="3" id="KW-0853">WD repeat</keyword>
<keyword evidence="7" id="KW-0966">Cell projection</keyword>
<gene>
    <name evidence="10" type="ORF">DHA2_42000</name>
</gene>
<keyword evidence="2" id="KW-0963">Cytoplasm</keyword>
<sequence length="2690" mass="296138">MAPAGCVVLGIDSHILHAEKENLLMSTGPFIAPTRVGNSIICSQNIPTDSYTEIYSFGSDSNHFSNLAYLSTKHLCFASASALHIIDSATGTKTTIPSFTMGGVTCVATTGDGSHLAVGLASEGIGARVLIFNIAIDRPEDPVRPIEDPQLLEHVETTVKGTSVDQSQTDAADEEPLLPPIEVNNKLFLVHKVTLSNIGRLGIESLAFNHDSTLLAAVSCGPDYLLSVLNWAQRRLLLKAPAFTSPVYRVSFCKYTTDRLITGGRTHLKFWKMAQTFTGVKLQGELAKFGILDSSDCTAFIELPSGNILSGCGTGEIVLWDSSTVRLVFQRPGGKKCHEGRIEYMSCDLDGLFTRGAVSAKRDDDTVLGQPLTTHPPTLLYHTLLQRGVPPLSDNWSPRVSEASNSLVQGPFTTAGEQQEANLNAGASATPRKPDSDEDSPLTLLPVVVTAGSDGYIRLWSGHQLLQAQFVDNNDSVFFEITPVEEIYIGHGACIRNMVLSSDSTSMAMQDAGIGGITLMDIASRSIRRICYSHGGPVRSIACVNSSSSFLLSGINNDINNLNIRSPLVATVGDSGVIFMHDLASRRIVSAKRSASGKGTKVLFIHNGVCLVAGYSDGSVRFFSVYYDAQDYSGKDSVSEEVPAGILDANDCLFLIAAYKCFSDAVVDITCSQEGVVAVLSASGHLFLIQTTLSLIRRGLRNDVALTQTGQEYMSSLAKGLLNVRDAAEDESQKKAFELAVMASNGIFGMTGKDILPLGEFDIYYAIFKESPDKLSQRLGHLFYLEPNVLAMAVLNCTSPEDRLVAITLPPANDLIQYRLKSGSSMTDSLSSTTMNLSVPSTEPNLPGEPSSVSYNLMHMFNSVPCFLSIAIPVTPLPGTCEGTIAKVEQAVVQRKISAMLPSRGAMESAMDALLAMEITEEKQEEESTESEEEYDEDGNKIEGKKKKKLNPNDPLYEDMNQPQKFDFVQFSLVNGTGLVRSKDLAGQTHISDVSDIATPGKLAILVKIFIDEEIRNRADSAMASVRARAEASGATASNIAAGDPALFCAALAVAEARAAYRSSLIYLFDYAVIKKSFFSLINANSIGSRSLLMNSGLTPATDDNREESSKESSKKIFIRPEVISPAAHRGPLMDAPALKEAELDDVEFEPQNNKSISLLMRTPIMSFPAMLQPLRDCVMEDALNKELLSAERSGPAGKVFGTLFTIQAGGSVTIEPYRTEDEFASLTQNVLKGEASNLNPLVAMQLLEQKSEWWTAYCAQAVPANGLCYMNVGFGGHVCVIGDRSGNILVYGTHEVKVLLARLQAAYLSANNIQTFDNGLCTRYVRDNIYSTGIKGFKPSVSLVFHEKVFSLVSKAVFKEKGADILKQQPDTIPLEGDDLDQQAVAHDYTTAEEQTEVEGASKFLTLEQARLSELDSAANKLGQDGKHAVLLKIQGLRALYDTLVKENASLPLEKRLYPHEISPDLLLAHDWVGREERRAHTIIYDELGDILRGVTAKIQSVLANFPVTEFTYTVRAFANPAFQVTTFKLYPFSEKFESALCEALGIESLDELDQIAYDHRSDSEVANNLTTTSTMRADANIMNPNDTMENSDVSDHSIIDNDQRGSLNQTSDSRLGAVTLTSLSTTKKSLAESNTSATKSALAPLRSSRTTSGSRLGSVAGTRTIKAIDKIIAQTLSNKLGEATIKQDELEDTISDAQIKQQRVLQRVEARQKRKEELRALLAEKPDPSKISPEDEKAYDFSLETFGQFPLKTTEDYVFKVGQLAQQHEDATGAGKNAPPVNVYENKEGRWLQFLLAIKGLHDAQKDFNERVAVLFACKQAVVECVNTLKKEALRITASIKHMAGHLIAADIDARLAKYEFNADPDKLLSMISIHPDEIAHIRRMEVHDRYIRNWASSKLADTPLDQIDNTTLCLQLQSCYSHAPGEFFNESDPAGSDPLALQYLEFCVSNKIISSDEADRLQKLLDVPPTGIQSAVQEIVLSSSEALGGLRYGTLPKLNYSLSNDANDSNDESSSESDKVNEDEENEDEDELVNMCRPYINTAIFMGVQGLDSSVNKSSSILAINDSKDSDTNANAQHFPVGSVPHGAIAKKHPLAKDVLLYSGYQIQEATCVRPTAALAAQNAQHAPSLYNRHDTYDITSTLAQHNNLQMNVFQGTQSYDSTKAISVFSKMQVSQDYAQKAHYWISLALYCRSQILNKMLSLATAFDNAVRELQYSSVQLKMDFARMRIRIISLFQQTEIHHLYITRDAKSMEHLENCKNEHRQIAIQLEHLRKQISQKTEEAMAVGANLQKLLREFNNSISTDAPFRTKLIKIYNKKYRAPKPIKPQADAEPAGLEATLVGGGATKKALGSTNPDDYMDESDESSELSNLSEGGVEDDDEPVDETVAPEGVSNELFNFVLNLRSKKRDYDAQLAAIHQEADQLKQQYLVLQKREKAAVSATDAANRELTQFRAGKQKELNSVQTAALVTMGQYAYMSEDDTIIEDLSNALLFDAKEIHNLKARIDLRKKQLRHFAQIGESLKDTHYELLQKEKQAQKDYKIYSEKLEAVQMLKFGQLIDIAKLDSACINEQAEELTRILNQEELEFKQDQLYKETILERGRDQLKYALDKNTELVLELARLERESLELDRAILDRQRKAPKAWCSDNKQELVRQEYNSLKQEIINRERELRTLVDEIAILKNHGS</sequence>
<feature type="region of interest" description="Disordered" evidence="9">
    <location>
        <begin position="2349"/>
        <end position="2390"/>
    </location>
</feature>